<dbReference type="Gramene" id="AET2Gv20973300.9">
    <property type="protein sequence ID" value="AET2Gv20973300.9"/>
    <property type="gene ID" value="AET2Gv20973300"/>
</dbReference>
<evidence type="ECO:0000313" key="3">
    <source>
        <dbReference type="Proteomes" id="UP000015105"/>
    </source>
</evidence>
<reference evidence="2" key="5">
    <citation type="journal article" date="2021" name="G3 (Bethesda)">
        <title>Aegilops tauschii genome assembly Aet v5.0 features greater sequence contiguity and improved annotation.</title>
        <authorList>
            <person name="Wang L."/>
            <person name="Zhu T."/>
            <person name="Rodriguez J.C."/>
            <person name="Deal K.R."/>
            <person name="Dubcovsky J."/>
            <person name="McGuire P.E."/>
            <person name="Lux T."/>
            <person name="Spannagl M."/>
            <person name="Mayer K.F.X."/>
            <person name="Baldrich P."/>
            <person name="Meyers B.C."/>
            <person name="Huo N."/>
            <person name="Gu Y.Q."/>
            <person name="Zhou H."/>
            <person name="Devos K.M."/>
            <person name="Bennetzen J.L."/>
            <person name="Unver T."/>
            <person name="Budak H."/>
            <person name="Gulick P.J."/>
            <person name="Galiba G."/>
            <person name="Kalapos B."/>
            <person name="Nelson D.R."/>
            <person name="Li P."/>
            <person name="You F.M."/>
            <person name="Luo M.C."/>
            <person name="Dvorak J."/>
        </authorList>
    </citation>
    <scope>NUCLEOTIDE SEQUENCE [LARGE SCALE GENOMIC DNA]</scope>
    <source>
        <strain evidence="2">cv. AL8/78</strain>
    </source>
</reference>
<dbReference type="Proteomes" id="UP000015105">
    <property type="component" value="Chromosome 2D"/>
</dbReference>
<dbReference type="EnsemblPlants" id="AET2Gv20973300.9">
    <property type="protein sequence ID" value="AET2Gv20973300.9"/>
    <property type="gene ID" value="AET2Gv20973300"/>
</dbReference>
<feature type="region of interest" description="Disordered" evidence="1">
    <location>
        <begin position="83"/>
        <end position="113"/>
    </location>
</feature>
<organism evidence="2 3">
    <name type="scientific">Aegilops tauschii subsp. strangulata</name>
    <name type="common">Goatgrass</name>
    <dbReference type="NCBI Taxonomy" id="200361"/>
    <lineage>
        <taxon>Eukaryota</taxon>
        <taxon>Viridiplantae</taxon>
        <taxon>Streptophyta</taxon>
        <taxon>Embryophyta</taxon>
        <taxon>Tracheophyta</taxon>
        <taxon>Spermatophyta</taxon>
        <taxon>Magnoliopsida</taxon>
        <taxon>Liliopsida</taxon>
        <taxon>Poales</taxon>
        <taxon>Poaceae</taxon>
        <taxon>BOP clade</taxon>
        <taxon>Pooideae</taxon>
        <taxon>Triticodae</taxon>
        <taxon>Triticeae</taxon>
        <taxon>Triticinae</taxon>
        <taxon>Aegilops</taxon>
    </lineage>
</organism>
<reference evidence="3" key="2">
    <citation type="journal article" date="2017" name="Nat. Plants">
        <title>The Aegilops tauschii genome reveals multiple impacts of transposons.</title>
        <authorList>
            <person name="Zhao G."/>
            <person name="Zou C."/>
            <person name="Li K."/>
            <person name="Wang K."/>
            <person name="Li T."/>
            <person name="Gao L."/>
            <person name="Zhang X."/>
            <person name="Wang H."/>
            <person name="Yang Z."/>
            <person name="Liu X."/>
            <person name="Jiang W."/>
            <person name="Mao L."/>
            <person name="Kong X."/>
            <person name="Jiao Y."/>
            <person name="Jia J."/>
        </authorList>
    </citation>
    <scope>NUCLEOTIDE SEQUENCE [LARGE SCALE GENOMIC DNA]</scope>
    <source>
        <strain evidence="3">cv. AL8/78</strain>
    </source>
</reference>
<proteinExistence type="predicted"/>
<evidence type="ECO:0000313" key="2">
    <source>
        <dbReference type="EnsemblPlants" id="AET2Gv20973300.9"/>
    </source>
</evidence>
<feature type="compositionally biased region" description="Pro residues" evidence="1">
    <location>
        <begin position="93"/>
        <end position="103"/>
    </location>
</feature>
<dbReference type="AlphaFoldDB" id="A0A453CV94"/>
<name>A0A453CV94_AEGTS</name>
<reference evidence="2" key="3">
    <citation type="journal article" date="2017" name="Nature">
        <title>Genome sequence of the progenitor of the wheat D genome Aegilops tauschii.</title>
        <authorList>
            <person name="Luo M.C."/>
            <person name="Gu Y.Q."/>
            <person name="Puiu D."/>
            <person name="Wang H."/>
            <person name="Twardziok S.O."/>
            <person name="Deal K.R."/>
            <person name="Huo N."/>
            <person name="Zhu T."/>
            <person name="Wang L."/>
            <person name="Wang Y."/>
            <person name="McGuire P.E."/>
            <person name="Liu S."/>
            <person name="Long H."/>
            <person name="Ramasamy R.K."/>
            <person name="Rodriguez J.C."/>
            <person name="Van S.L."/>
            <person name="Yuan L."/>
            <person name="Wang Z."/>
            <person name="Xia Z."/>
            <person name="Xiao L."/>
            <person name="Anderson O.D."/>
            <person name="Ouyang S."/>
            <person name="Liang Y."/>
            <person name="Zimin A.V."/>
            <person name="Pertea G."/>
            <person name="Qi P."/>
            <person name="Bennetzen J.L."/>
            <person name="Dai X."/>
            <person name="Dawson M.W."/>
            <person name="Muller H.G."/>
            <person name="Kugler K."/>
            <person name="Rivarola-Duarte L."/>
            <person name="Spannagl M."/>
            <person name="Mayer K.F.X."/>
            <person name="Lu F.H."/>
            <person name="Bevan M.W."/>
            <person name="Leroy P."/>
            <person name="Li P."/>
            <person name="You F.M."/>
            <person name="Sun Q."/>
            <person name="Liu Z."/>
            <person name="Lyons E."/>
            <person name="Wicker T."/>
            <person name="Salzberg S.L."/>
            <person name="Devos K.M."/>
            <person name="Dvorak J."/>
        </authorList>
    </citation>
    <scope>NUCLEOTIDE SEQUENCE [LARGE SCALE GENOMIC DNA]</scope>
    <source>
        <strain evidence="2">cv. AL8/78</strain>
    </source>
</reference>
<reference evidence="2" key="4">
    <citation type="submission" date="2019-03" db="UniProtKB">
        <authorList>
            <consortium name="EnsemblPlants"/>
        </authorList>
    </citation>
    <scope>IDENTIFICATION</scope>
</reference>
<feature type="compositionally biased region" description="Basic and acidic residues" evidence="1">
    <location>
        <begin position="83"/>
        <end position="92"/>
    </location>
</feature>
<accession>A0A453CV94</accession>
<reference evidence="3" key="1">
    <citation type="journal article" date="2014" name="Science">
        <title>Ancient hybridizations among the ancestral genomes of bread wheat.</title>
        <authorList>
            <consortium name="International Wheat Genome Sequencing Consortium,"/>
            <person name="Marcussen T."/>
            <person name="Sandve S.R."/>
            <person name="Heier L."/>
            <person name="Spannagl M."/>
            <person name="Pfeifer M."/>
            <person name="Jakobsen K.S."/>
            <person name="Wulff B.B."/>
            <person name="Steuernagel B."/>
            <person name="Mayer K.F."/>
            <person name="Olsen O.A."/>
        </authorList>
    </citation>
    <scope>NUCLEOTIDE SEQUENCE [LARGE SCALE GENOMIC DNA]</scope>
    <source>
        <strain evidence="3">cv. AL8/78</strain>
    </source>
</reference>
<protein>
    <submittedName>
        <fullName evidence="2">Uncharacterized protein</fullName>
    </submittedName>
</protein>
<sequence length="113" mass="12215">MINLSCPRFHQFQVCVVLRGQGRFRGPTCVERERKEALFAAASSQNILLGGRKSGSLFAACAAAAPPAPCRHAAGRAPRPCCVDRHRQELPDPRPSPTGPPQLQPRRIAAPLP</sequence>
<keyword evidence="3" id="KW-1185">Reference proteome</keyword>
<evidence type="ECO:0000256" key="1">
    <source>
        <dbReference type="SAM" id="MobiDB-lite"/>
    </source>
</evidence>